<gene>
    <name evidence="2" type="ORF">MNBD_GAMMA10-3323</name>
</gene>
<dbReference type="InterPro" id="IPR013976">
    <property type="entry name" value="HDOD"/>
</dbReference>
<dbReference type="EMBL" id="UOFJ01000402">
    <property type="protein sequence ID" value="VAW69153.1"/>
    <property type="molecule type" value="Genomic_DNA"/>
</dbReference>
<dbReference type="SUPFAM" id="SSF109604">
    <property type="entry name" value="HD-domain/PDEase-like"/>
    <property type="match status" value="1"/>
</dbReference>
<dbReference type="PROSITE" id="PS51833">
    <property type="entry name" value="HDOD"/>
    <property type="match status" value="1"/>
</dbReference>
<feature type="domain" description="HDOD" evidence="1">
    <location>
        <begin position="57"/>
        <end position="244"/>
    </location>
</feature>
<proteinExistence type="predicted"/>
<evidence type="ECO:0000313" key="2">
    <source>
        <dbReference type="EMBL" id="VAW69153.1"/>
    </source>
</evidence>
<dbReference type="PANTHER" id="PTHR33525">
    <property type="match status" value="1"/>
</dbReference>
<dbReference type="Gene3D" id="1.10.3210.10">
    <property type="entry name" value="Hypothetical protein af1432"/>
    <property type="match status" value="1"/>
</dbReference>
<name>A0A3B0XYF4_9ZZZZ</name>
<accession>A0A3B0XYF4</accession>
<dbReference type="InterPro" id="IPR052340">
    <property type="entry name" value="RNase_Y/CdgJ"/>
</dbReference>
<dbReference type="AlphaFoldDB" id="A0A3B0XYF4"/>
<sequence length="310" mass="34295">MEVLYNIQYSQPLTALLRGLLINLGLSFQHSEFPMTEKADQFFSELKTAVESDQLVLPTLPEVAIKIREAVEGESTSAHQIADILTQDASLSARLIQVSNSPLYRSRNPIEDLQMAVTRLGIRMVRDLVVSLAMKQIYQATSDVLDEHFRRSWNTSVEVAAICRMLATTVPGINPEQALLAGLIHNIGALPILVLAEDDEDLFNNSDALGDIIEELQGPVGGLILETWNFGKAMTEVVKQAENFHYDHEGGANLVDLVQVSLLQGGHIQKEIDWSGVPAFSKLGMDTEVNVVEIEENQEMIESTKQSLLM</sequence>
<evidence type="ECO:0000259" key="1">
    <source>
        <dbReference type="PROSITE" id="PS51833"/>
    </source>
</evidence>
<dbReference type="Pfam" id="PF08668">
    <property type="entry name" value="HDOD"/>
    <property type="match status" value="1"/>
</dbReference>
<dbReference type="PANTHER" id="PTHR33525:SF3">
    <property type="entry name" value="RIBONUCLEASE Y"/>
    <property type="match status" value="1"/>
</dbReference>
<organism evidence="2">
    <name type="scientific">hydrothermal vent metagenome</name>
    <dbReference type="NCBI Taxonomy" id="652676"/>
    <lineage>
        <taxon>unclassified sequences</taxon>
        <taxon>metagenomes</taxon>
        <taxon>ecological metagenomes</taxon>
    </lineage>
</organism>
<protein>
    <recommendedName>
        <fullName evidence="1">HDOD domain-containing protein</fullName>
    </recommendedName>
</protein>
<reference evidence="2" key="1">
    <citation type="submission" date="2018-06" db="EMBL/GenBank/DDBJ databases">
        <authorList>
            <person name="Zhirakovskaya E."/>
        </authorList>
    </citation>
    <scope>NUCLEOTIDE SEQUENCE</scope>
</reference>